<comment type="function">
    <text evidence="7">Activation of anaerobic ribonucleoside-triphosphate reductase under anaerobic conditions by generation of an organic free radical, using S-adenosylmethionine and reduced flavodoxin as cosubstrates to produce 5'-deoxy-adenosine.</text>
</comment>
<comment type="caution">
    <text evidence="8">The sequence shown here is derived from an EMBL/GenBank/DDBJ whole genome shotgun (WGS) entry which is preliminary data.</text>
</comment>
<dbReference type="GO" id="GO:0051539">
    <property type="term" value="F:4 iron, 4 sulfur cluster binding"/>
    <property type="evidence" value="ECO:0007669"/>
    <property type="project" value="UniProtKB-KW"/>
</dbReference>
<dbReference type="NCBIfam" id="TIGR02491">
    <property type="entry name" value="NrdG"/>
    <property type="match status" value="1"/>
</dbReference>
<dbReference type="SFLD" id="SFLDS00029">
    <property type="entry name" value="Radical_SAM"/>
    <property type="match status" value="1"/>
</dbReference>
<evidence type="ECO:0000313" key="9">
    <source>
        <dbReference type="Proteomes" id="UP000886786"/>
    </source>
</evidence>
<evidence type="ECO:0000313" key="8">
    <source>
        <dbReference type="EMBL" id="HIQ90759.1"/>
    </source>
</evidence>
<dbReference type="InterPro" id="IPR013785">
    <property type="entry name" value="Aldolase_TIM"/>
</dbReference>
<comment type="cofactor">
    <cofactor evidence="1">
        <name>[4Fe-4S] cluster</name>
        <dbReference type="ChEBI" id="CHEBI:49883"/>
    </cofactor>
</comment>
<dbReference type="PANTHER" id="PTHR30352">
    <property type="entry name" value="PYRUVATE FORMATE-LYASE-ACTIVATING ENZYME"/>
    <property type="match status" value="1"/>
</dbReference>
<dbReference type="SFLD" id="SFLDF00299">
    <property type="entry name" value="anaerobic_ribonucleoside-triph"/>
    <property type="match status" value="1"/>
</dbReference>
<evidence type="ECO:0000256" key="7">
    <source>
        <dbReference type="PIRNR" id="PIRNR000368"/>
    </source>
</evidence>
<keyword evidence="2" id="KW-0004">4Fe-4S</keyword>
<accession>A0A9D0ZQY9</accession>
<dbReference type="Pfam" id="PF13353">
    <property type="entry name" value="Fer4_12"/>
    <property type="match status" value="1"/>
</dbReference>
<keyword evidence="3" id="KW-0949">S-adenosyl-L-methionine</keyword>
<keyword evidence="4" id="KW-0479">Metal-binding</keyword>
<dbReference type="InterPro" id="IPR012837">
    <property type="entry name" value="NrdG"/>
</dbReference>
<dbReference type="PIRSF" id="PIRSF000368">
    <property type="entry name" value="NrdG"/>
    <property type="match status" value="1"/>
</dbReference>
<dbReference type="CDD" id="cd01335">
    <property type="entry name" value="Radical_SAM"/>
    <property type="match status" value="1"/>
</dbReference>
<name>A0A9D0ZQY9_9FIRM</name>
<dbReference type="GO" id="GO:0046872">
    <property type="term" value="F:metal ion binding"/>
    <property type="evidence" value="ECO:0007669"/>
    <property type="project" value="UniProtKB-KW"/>
</dbReference>
<dbReference type="SFLD" id="SFLDG01066">
    <property type="entry name" value="organic_radical-activating_enz"/>
    <property type="match status" value="1"/>
</dbReference>
<dbReference type="EC" id="1.97.1.-" evidence="7"/>
<keyword evidence="5" id="KW-0408">Iron</keyword>
<sequence length="183" mass="20608">MQIRLASTLQPDSIVDGEGIRTVIWTQGCAHACPGCQNPETWDFKGGFLVDLEDVKKEMDKLEGQQGITLSGGDPLFQPEACTEIAKYAHKLGMDVWCYTGFNYEDLLKNKKTLELLKNIDVLVDGKFIIAERSLNLYFRGSRNQKIIDVPKSLKEGKAVVIEKYMKEKDQSMGPTKEQGIYI</sequence>
<protein>
    <recommendedName>
        <fullName evidence="7">Anaerobic ribonucleoside-triphosphate reductase-activating protein</fullName>
        <ecNumber evidence="7">1.97.1.-</ecNumber>
    </recommendedName>
</protein>
<dbReference type="GO" id="GO:0004748">
    <property type="term" value="F:ribonucleoside-diphosphate reductase activity, thioredoxin disulfide as acceptor"/>
    <property type="evidence" value="ECO:0007669"/>
    <property type="project" value="TreeGrafter"/>
</dbReference>
<dbReference type="EMBL" id="DVFV01000070">
    <property type="protein sequence ID" value="HIQ90759.1"/>
    <property type="molecule type" value="Genomic_DNA"/>
</dbReference>
<proteinExistence type="inferred from homology"/>
<dbReference type="Proteomes" id="UP000886786">
    <property type="component" value="Unassembled WGS sequence"/>
</dbReference>
<keyword evidence="7" id="KW-0560">Oxidoreductase</keyword>
<comment type="similarity">
    <text evidence="7">Belongs to the organic radical-activating enzymes family.</text>
</comment>
<evidence type="ECO:0000256" key="3">
    <source>
        <dbReference type="ARBA" id="ARBA00022691"/>
    </source>
</evidence>
<evidence type="ECO:0000256" key="4">
    <source>
        <dbReference type="ARBA" id="ARBA00022723"/>
    </source>
</evidence>
<evidence type="ECO:0000256" key="5">
    <source>
        <dbReference type="ARBA" id="ARBA00023004"/>
    </source>
</evidence>
<organism evidence="8 9">
    <name type="scientific">Candidatus Coprosoma intestinipullorum</name>
    <dbReference type="NCBI Taxonomy" id="2840752"/>
    <lineage>
        <taxon>Bacteria</taxon>
        <taxon>Bacillati</taxon>
        <taxon>Bacillota</taxon>
        <taxon>Bacillota incertae sedis</taxon>
        <taxon>Candidatus Coprosoma</taxon>
    </lineage>
</organism>
<dbReference type="Gene3D" id="3.20.20.70">
    <property type="entry name" value="Aldolase class I"/>
    <property type="match status" value="1"/>
</dbReference>
<dbReference type="AlphaFoldDB" id="A0A9D0ZQY9"/>
<dbReference type="SUPFAM" id="SSF102114">
    <property type="entry name" value="Radical SAM enzymes"/>
    <property type="match status" value="1"/>
</dbReference>
<dbReference type="GO" id="GO:0043365">
    <property type="term" value="F:[formate-C-acetyltransferase]-activating enzyme activity"/>
    <property type="evidence" value="ECO:0007669"/>
    <property type="project" value="InterPro"/>
</dbReference>
<keyword evidence="6" id="KW-0411">Iron-sulfur</keyword>
<dbReference type="SFLD" id="SFLDG01063">
    <property type="entry name" value="activating_enzymes__group_1"/>
    <property type="match status" value="1"/>
</dbReference>
<dbReference type="InterPro" id="IPR007197">
    <property type="entry name" value="rSAM"/>
</dbReference>
<dbReference type="InterPro" id="IPR058240">
    <property type="entry name" value="rSAM_sf"/>
</dbReference>
<evidence type="ECO:0000256" key="6">
    <source>
        <dbReference type="ARBA" id="ARBA00023014"/>
    </source>
</evidence>
<evidence type="ECO:0000256" key="1">
    <source>
        <dbReference type="ARBA" id="ARBA00001966"/>
    </source>
</evidence>
<gene>
    <name evidence="8" type="primary">nrdG</name>
    <name evidence="8" type="ORF">IAB27_03955</name>
</gene>
<dbReference type="PANTHER" id="PTHR30352:SF2">
    <property type="entry name" value="ANAEROBIC RIBONUCLEOSIDE-TRIPHOSPHATE REDUCTASE-ACTIVATING PROTEIN"/>
    <property type="match status" value="1"/>
</dbReference>
<evidence type="ECO:0000256" key="2">
    <source>
        <dbReference type="ARBA" id="ARBA00022485"/>
    </source>
</evidence>
<reference evidence="8" key="2">
    <citation type="journal article" date="2021" name="PeerJ">
        <title>Extensive microbial diversity within the chicken gut microbiome revealed by metagenomics and culture.</title>
        <authorList>
            <person name="Gilroy R."/>
            <person name="Ravi A."/>
            <person name="Getino M."/>
            <person name="Pursley I."/>
            <person name="Horton D.L."/>
            <person name="Alikhan N.F."/>
            <person name="Baker D."/>
            <person name="Gharbi K."/>
            <person name="Hall N."/>
            <person name="Watson M."/>
            <person name="Adriaenssens E.M."/>
            <person name="Foster-Nyarko E."/>
            <person name="Jarju S."/>
            <person name="Secka A."/>
            <person name="Antonio M."/>
            <person name="Oren A."/>
            <person name="Chaudhuri R.R."/>
            <person name="La Ragione R."/>
            <person name="Hildebrand F."/>
            <person name="Pallen M.J."/>
        </authorList>
    </citation>
    <scope>NUCLEOTIDE SEQUENCE</scope>
    <source>
        <strain evidence="8">CHK147-3167</strain>
    </source>
</reference>
<dbReference type="InterPro" id="IPR034457">
    <property type="entry name" value="Organic_radical-activating"/>
</dbReference>
<reference evidence="8" key="1">
    <citation type="submission" date="2020-10" db="EMBL/GenBank/DDBJ databases">
        <authorList>
            <person name="Gilroy R."/>
        </authorList>
    </citation>
    <scope>NUCLEOTIDE SEQUENCE</scope>
    <source>
        <strain evidence="8">CHK147-3167</strain>
    </source>
</reference>